<dbReference type="EMBL" id="GBRH01174993">
    <property type="protein sequence ID" value="JAE22903.1"/>
    <property type="molecule type" value="Transcribed_RNA"/>
</dbReference>
<reference evidence="1" key="1">
    <citation type="submission" date="2014-09" db="EMBL/GenBank/DDBJ databases">
        <authorList>
            <person name="Magalhaes I.L.F."/>
            <person name="Oliveira U."/>
            <person name="Santos F.R."/>
            <person name="Vidigal T.H.D.A."/>
            <person name="Brescovit A.D."/>
            <person name="Santos A.J."/>
        </authorList>
    </citation>
    <scope>NUCLEOTIDE SEQUENCE</scope>
    <source>
        <tissue evidence="1">Shoot tissue taken approximately 20 cm above the soil surface</tissue>
    </source>
</reference>
<protein>
    <submittedName>
        <fullName evidence="1">Uncharacterized protein</fullName>
    </submittedName>
</protein>
<sequence length="80" mass="8505">MAMQGPSGNLLSSTQVVQCVACYLFYLQSVAYGPYGSVVGRRLMGQLSLLNGSGLEIYIHRLLTKYQGLGVTDGVGCGGW</sequence>
<proteinExistence type="predicted"/>
<evidence type="ECO:0000313" key="1">
    <source>
        <dbReference type="EMBL" id="JAE22903.1"/>
    </source>
</evidence>
<organism evidence="1">
    <name type="scientific">Arundo donax</name>
    <name type="common">Giant reed</name>
    <name type="synonym">Donax arundinaceus</name>
    <dbReference type="NCBI Taxonomy" id="35708"/>
    <lineage>
        <taxon>Eukaryota</taxon>
        <taxon>Viridiplantae</taxon>
        <taxon>Streptophyta</taxon>
        <taxon>Embryophyta</taxon>
        <taxon>Tracheophyta</taxon>
        <taxon>Spermatophyta</taxon>
        <taxon>Magnoliopsida</taxon>
        <taxon>Liliopsida</taxon>
        <taxon>Poales</taxon>
        <taxon>Poaceae</taxon>
        <taxon>PACMAD clade</taxon>
        <taxon>Arundinoideae</taxon>
        <taxon>Arundineae</taxon>
        <taxon>Arundo</taxon>
    </lineage>
</organism>
<dbReference type="AlphaFoldDB" id="A0A0A9GQD0"/>
<accession>A0A0A9GQD0</accession>
<reference evidence="1" key="2">
    <citation type="journal article" date="2015" name="Data Brief">
        <title>Shoot transcriptome of the giant reed, Arundo donax.</title>
        <authorList>
            <person name="Barrero R.A."/>
            <person name="Guerrero F.D."/>
            <person name="Moolhuijzen P."/>
            <person name="Goolsby J.A."/>
            <person name="Tidwell J."/>
            <person name="Bellgard S.E."/>
            <person name="Bellgard M.I."/>
        </authorList>
    </citation>
    <scope>NUCLEOTIDE SEQUENCE</scope>
    <source>
        <tissue evidence="1">Shoot tissue taken approximately 20 cm above the soil surface</tissue>
    </source>
</reference>
<name>A0A0A9GQD0_ARUDO</name>